<keyword evidence="2" id="KW-1185">Reference proteome</keyword>
<comment type="caution">
    <text evidence="1">The sequence shown here is derived from an EMBL/GenBank/DDBJ whole genome shotgun (WGS) entry which is preliminary data.</text>
</comment>
<sequence>MLIRLVQQDALRRDTQVFKGFYNVRYFLTVAVNDSPCAHSSTTPPDDMRFFAFYNSLDRQYPCRFPTITHKKAGTSPAKTSDPD</sequence>
<dbReference type="Proteomes" id="UP001500604">
    <property type="component" value="Unassembled WGS sequence"/>
</dbReference>
<reference evidence="2" key="1">
    <citation type="journal article" date="2019" name="Int. J. Syst. Evol. Microbiol.">
        <title>The Global Catalogue of Microorganisms (GCM) 10K type strain sequencing project: providing services to taxonomists for standard genome sequencing and annotation.</title>
        <authorList>
            <consortium name="The Broad Institute Genomics Platform"/>
            <consortium name="The Broad Institute Genome Sequencing Center for Infectious Disease"/>
            <person name="Wu L."/>
            <person name="Ma J."/>
        </authorList>
    </citation>
    <scope>NUCLEOTIDE SEQUENCE [LARGE SCALE GENOMIC DNA]</scope>
    <source>
        <strain evidence="2">JCM 17805</strain>
    </source>
</reference>
<gene>
    <name evidence="1" type="ORF">GCM10023116_34240</name>
</gene>
<protein>
    <submittedName>
        <fullName evidence="1">Uncharacterized protein</fullName>
    </submittedName>
</protein>
<evidence type="ECO:0000313" key="1">
    <source>
        <dbReference type="EMBL" id="GAA4651141.1"/>
    </source>
</evidence>
<proteinExistence type="predicted"/>
<name>A0ABP8V753_9GAMM</name>
<dbReference type="EMBL" id="BAABFL010000439">
    <property type="protein sequence ID" value="GAA4651141.1"/>
    <property type="molecule type" value="Genomic_DNA"/>
</dbReference>
<evidence type="ECO:0000313" key="2">
    <source>
        <dbReference type="Proteomes" id="UP001500604"/>
    </source>
</evidence>
<accession>A0ABP8V753</accession>
<organism evidence="1 2">
    <name type="scientific">Kistimonas scapharcae</name>
    <dbReference type="NCBI Taxonomy" id="1036133"/>
    <lineage>
        <taxon>Bacteria</taxon>
        <taxon>Pseudomonadati</taxon>
        <taxon>Pseudomonadota</taxon>
        <taxon>Gammaproteobacteria</taxon>
        <taxon>Oceanospirillales</taxon>
        <taxon>Endozoicomonadaceae</taxon>
        <taxon>Kistimonas</taxon>
    </lineage>
</organism>